<dbReference type="InterPro" id="IPR052164">
    <property type="entry name" value="Anthracycline_SecMetBiosynth"/>
</dbReference>
<dbReference type="Proteomes" id="UP000246132">
    <property type="component" value="Unassembled WGS sequence"/>
</dbReference>
<reference evidence="2 3" key="1">
    <citation type="journal article" date="2018" name="Int. J. Syst. Bacteriol.">
        <title>Oceaniradius stylonemae gen. nov., sp. nov., isolated from a red alga, Stylonema cornu-cervi.</title>
        <authorList>
            <person name="Jeong S."/>
        </authorList>
    </citation>
    <scope>NUCLEOTIDE SEQUENCE [LARGE SCALE GENOMIC DNA]</scope>
    <source>
        <strain evidence="2 3">StC1</strain>
    </source>
</reference>
<protein>
    <submittedName>
        <fullName evidence="2">VOC family protein</fullName>
    </submittedName>
</protein>
<name>A0A3A8AAL2_9HYPH</name>
<dbReference type="RefSeq" id="WP_109767568.1">
    <property type="nucleotide sequence ID" value="NZ_QFWV02000008.1"/>
</dbReference>
<keyword evidence="3" id="KW-1185">Reference proteome</keyword>
<accession>A0A3A8AAL2</accession>
<dbReference type="SUPFAM" id="SSF54593">
    <property type="entry name" value="Glyoxalase/Bleomycin resistance protein/Dihydroxybiphenyl dioxygenase"/>
    <property type="match status" value="1"/>
</dbReference>
<dbReference type="InterPro" id="IPR037523">
    <property type="entry name" value="VOC_core"/>
</dbReference>
<dbReference type="AlphaFoldDB" id="A0A3A8AAL2"/>
<evidence type="ECO:0000259" key="1">
    <source>
        <dbReference type="PROSITE" id="PS51819"/>
    </source>
</evidence>
<gene>
    <name evidence="2" type="ORF">DEM25_015955</name>
</gene>
<sequence length="127" mass="13367">MSGKGNEHAVCWAEIPVTDMERGKAFYGAVLGVELVDNNNGPNPMADFPTSDPKKGIAGHLYPGTPAPKGTGNTIHLVANEPLETVMKRVTEAGGEVVSPAIDIPVGSFFYAHDPDGNSIGLFNFKS</sequence>
<dbReference type="PANTHER" id="PTHR33993:SF2">
    <property type="entry name" value="VOC DOMAIN-CONTAINING PROTEIN"/>
    <property type="match status" value="1"/>
</dbReference>
<dbReference type="OrthoDB" id="9793039at2"/>
<evidence type="ECO:0000313" key="2">
    <source>
        <dbReference type="EMBL" id="RKF06039.1"/>
    </source>
</evidence>
<organism evidence="2 3">
    <name type="scientific">Oceaniradius stylonematis</name>
    <dbReference type="NCBI Taxonomy" id="2184161"/>
    <lineage>
        <taxon>Bacteria</taxon>
        <taxon>Pseudomonadati</taxon>
        <taxon>Pseudomonadota</taxon>
        <taxon>Alphaproteobacteria</taxon>
        <taxon>Hyphomicrobiales</taxon>
        <taxon>Ahrensiaceae</taxon>
        <taxon>Oceaniradius</taxon>
    </lineage>
</organism>
<dbReference type="InterPro" id="IPR029068">
    <property type="entry name" value="Glyas_Bleomycin-R_OHBP_Dase"/>
</dbReference>
<evidence type="ECO:0000313" key="3">
    <source>
        <dbReference type="Proteomes" id="UP000246132"/>
    </source>
</evidence>
<comment type="caution">
    <text evidence="2">The sequence shown here is derived from an EMBL/GenBank/DDBJ whole genome shotgun (WGS) entry which is preliminary data.</text>
</comment>
<dbReference type="EMBL" id="QFWV02000008">
    <property type="protein sequence ID" value="RKF06039.1"/>
    <property type="molecule type" value="Genomic_DNA"/>
</dbReference>
<dbReference type="InterPro" id="IPR004360">
    <property type="entry name" value="Glyas_Fos-R_dOase_dom"/>
</dbReference>
<proteinExistence type="predicted"/>
<dbReference type="PROSITE" id="PS51819">
    <property type="entry name" value="VOC"/>
    <property type="match status" value="1"/>
</dbReference>
<dbReference type="Gene3D" id="3.10.180.10">
    <property type="entry name" value="2,3-Dihydroxybiphenyl 1,2-Dioxygenase, domain 1"/>
    <property type="match status" value="1"/>
</dbReference>
<dbReference type="CDD" id="cd07247">
    <property type="entry name" value="SgaA_N_like"/>
    <property type="match status" value="1"/>
</dbReference>
<dbReference type="PANTHER" id="PTHR33993">
    <property type="entry name" value="GLYOXALASE-RELATED"/>
    <property type="match status" value="1"/>
</dbReference>
<dbReference type="Pfam" id="PF00903">
    <property type="entry name" value="Glyoxalase"/>
    <property type="match status" value="1"/>
</dbReference>
<feature type="domain" description="VOC" evidence="1">
    <location>
        <begin position="9"/>
        <end position="125"/>
    </location>
</feature>